<accession>A0AAN9EJA9</accession>
<name>A0AAN9EJA9_CROPI</name>
<dbReference type="EMBL" id="JAYWIO010000005">
    <property type="protein sequence ID" value="KAK7258602.1"/>
    <property type="molecule type" value="Genomic_DNA"/>
</dbReference>
<dbReference type="Proteomes" id="UP001372338">
    <property type="component" value="Unassembled WGS sequence"/>
</dbReference>
<reference evidence="1 2" key="1">
    <citation type="submission" date="2024-01" db="EMBL/GenBank/DDBJ databases">
        <title>The genomes of 5 underutilized Papilionoideae crops provide insights into root nodulation and disease resistanc.</title>
        <authorList>
            <person name="Yuan L."/>
        </authorList>
    </citation>
    <scope>NUCLEOTIDE SEQUENCE [LARGE SCALE GENOMIC DNA]</scope>
    <source>
        <strain evidence="1">ZHUSHIDOU_FW_LH</strain>
        <tissue evidence="1">Leaf</tissue>
    </source>
</reference>
<evidence type="ECO:0000313" key="2">
    <source>
        <dbReference type="Proteomes" id="UP001372338"/>
    </source>
</evidence>
<organism evidence="1 2">
    <name type="scientific">Crotalaria pallida</name>
    <name type="common">Smooth rattlebox</name>
    <name type="synonym">Crotalaria striata</name>
    <dbReference type="NCBI Taxonomy" id="3830"/>
    <lineage>
        <taxon>Eukaryota</taxon>
        <taxon>Viridiplantae</taxon>
        <taxon>Streptophyta</taxon>
        <taxon>Embryophyta</taxon>
        <taxon>Tracheophyta</taxon>
        <taxon>Spermatophyta</taxon>
        <taxon>Magnoliopsida</taxon>
        <taxon>eudicotyledons</taxon>
        <taxon>Gunneridae</taxon>
        <taxon>Pentapetalae</taxon>
        <taxon>rosids</taxon>
        <taxon>fabids</taxon>
        <taxon>Fabales</taxon>
        <taxon>Fabaceae</taxon>
        <taxon>Papilionoideae</taxon>
        <taxon>50 kb inversion clade</taxon>
        <taxon>genistoids sensu lato</taxon>
        <taxon>core genistoids</taxon>
        <taxon>Crotalarieae</taxon>
        <taxon>Crotalaria</taxon>
    </lineage>
</organism>
<proteinExistence type="predicted"/>
<comment type="caution">
    <text evidence="1">The sequence shown here is derived from an EMBL/GenBank/DDBJ whole genome shotgun (WGS) entry which is preliminary data.</text>
</comment>
<dbReference type="AlphaFoldDB" id="A0AAN9EJA9"/>
<dbReference type="InterPro" id="IPR027443">
    <property type="entry name" value="IPNS-like_sf"/>
</dbReference>
<keyword evidence="2" id="KW-1185">Reference proteome</keyword>
<dbReference type="SUPFAM" id="SSF51197">
    <property type="entry name" value="Clavaminate synthase-like"/>
    <property type="match status" value="1"/>
</dbReference>
<dbReference type="Gene3D" id="2.60.120.330">
    <property type="entry name" value="B-lactam Antibiotic, Isopenicillin N Synthase, Chain"/>
    <property type="match status" value="1"/>
</dbReference>
<gene>
    <name evidence="1" type="ORF">RIF29_24183</name>
</gene>
<evidence type="ECO:0000313" key="1">
    <source>
        <dbReference type="EMBL" id="KAK7258602.1"/>
    </source>
</evidence>
<protein>
    <submittedName>
        <fullName evidence="1">Uncharacterized protein</fullName>
    </submittedName>
</protein>
<sequence>MTFMDVGMHVCGELHRLNDPKTQEASKLIDYLSTTKMSLKGQMRIPNVQEMVKRDPERVPEIYIRNNIDMGDAKRVDHLSSQIPIIDLAMLKSGSNEELLKLDMACKDWGFFQG</sequence>